<evidence type="ECO:0000313" key="2">
    <source>
        <dbReference type="Proteomes" id="UP000095287"/>
    </source>
</evidence>
<dbReference type="AlphaFoldDB" id="A0A1I7YAH3"/>
<keyword evidence="2" id="KW-1185">Reference proteome</keyword>
<proteinExistence type="predicted"/>
<name>A0A1I7YAH3_9BILA</name>
<organism evidence="2 3">
    <name type="scientific">Steinernema glaseri</name>
    <dbReference type="NCBI Taxonomy" id="37863"/>
    <lineage>
        <taxon>Eukaryota</taxon>
        <taxon>Metazoa</taxon>
        <taxon>Ecdysozoa</taxon>
        <taxon>Nematoda</taxon>
        <taxon>Chromadorea</taxon>
        <taxon>Rhabditida</taxon>
        <taxon>Tylenchina</taxon>
        <taxon>Panagrolaimomorpha</taxon>
        <taxon>Strongyloidoidea</taxon>
        <taxon>Steinernematidae</taxon>
        <taxon>Steinernema</taxon>
    </lineage>
</organism>
<feature type="region of interest" description="Disordered" evidence="1">
    <location>
        <begin position="45"/>
        <end position="74"/>
    </location>
</feature>
<accession>A0A1I7YAH3</accession>
<feature type="compositionally biased region" description="Basic and acidic residues" evidence="1">
    <location>
        <begin position="55"/>
        <end position="73"/>
    </location>
</feature>
<dbReference type="Proteomes" id="UP000095287">
    <property type="component" value="Unplaced"/>
</dbReference>
<reference evidence="3" key="1">
    <citation type="submission" date="2016-11" db="UniProtKB">
        <authorList>
            <consortium name="WormBaseParasite"/>
        </authorList>
    </citation>
    <scope>IDENTIFICATION</scope>
</reference>
<evidence type="ECO:0000256" key="1">
    <source>
        <dbReference type="SAM" id="MobiDB-lite"/>
    </source>
</evidence>
<dbReference type="WBParaSite" id="L893_g14388.t1">
    <property type="protein sequence ID" value="L893_g14388.t1"/>
    <property type="gene ID" value="L893_g14388"/>
</dbReference>
<sequence length="273" mass="30637">MFKKAIQIPWQKSLFYNDFRINPKEEKGPQKSVIISGDVSITSLLPEESLPPRTSPKEKGRGARLLDARGPPEHRHRTVCVGERVLSRLTGRRVGTTQFPDLRGALVPFSSAPARPESEGKKVLRMCVEMGTVILFLKEKIQEYPKAFHSNVVDALQIRLLISMTNSISLHFRPRAIKAAFLKTSTNCKKVHRLPLSGQEDKGDAYKQKVFSPLTSRRAKTEALFSAAPKEKEMTRLLFFALSLNNIAHSSDVHVKEVRAPSEATEARRGHFG</sequence>
<protein>
    <submittedName>
        <fullName evidence="3">S ribonuclease</fullName>
    </submittedName>
</protein>
<evidence type="ECO:0000313" key="3">
    <source>
        <dbReference type="WBParaSite" id="L893_g14388.t1"/>
    </source>
</evidence>